<comment type="caution">
    <text evidence="1">The sequence shown here is derived from an EMBL/GenBank/DDBJ whole genome shotgun (WGS) entry which is preliminary data.</text>
</comment>
<dbReference type="STRING" id="184922.A8BLU8"/>
<evidence type="ECO:0000313" key="1">
    <source>
        <dbReference type="EMBL" id="KAE8302281.1"/>
    </source>
</evidence>
<proteinExistence type="predicted"/>
<accession>A8BLU8</accession>
<reference evidence="1 2" key="1">
    <citation type="journal article" date="2007" name="Science">
        <title>Genomic minimalism in the early diverging intestinal parasite Giardia lamblia.</title>
        <authorList>
            <person name="Morrison H.G."/>
            <person name="McArthur A.G."/>
            <person name="Gillin F.D."/>
            <person name="Aley S.B."/>
            <person name="Adam R.D."/>
            <person name="Olsen G.J."/>
            <person name="Best A.A."/>
            <person name="Cande W.Z."/>
            <person name="Chen F."/>
            <person name="Cipriano M.J."/>
            <person name="Davids B.J."/>
            <person name="Dawson S.C."/>
            <person name="Elmendorf H.G."/>
            <person name="Hehl A.B."/>
            <person name="Holder M.E."/>
            <person name="Huse S.M."/>
            <person name="Kim U.U."/>
            <person name="Lasek-Nesselquist E."/>
            <person name="Manning G."/>
            <person name="Nigam A."/>
            <person name="Nixon J.E."/>
            <person name="Palm D."/>
            <person name="Passamaneck N.E."/>
            <person name="Prabhu A."/>
            <person name="Reich C.I."/>
            <person name="Reiner D.S."/>
            <person name="Samuelson J."/>
            <person name="Svard S.G."/>
            <person name="Sogin M.L."/>
        </authorList>
    </citation>
    <scope>NUCLEOTIDE SEQUENCE [LARGE SCALE GENOMIC DNA]</scope>
    <source>
        <strain evidence="1 2">WB C6</strain>
    </source>
</reference>
<gene>
    <name evidence="1" type="ORF">GL50803_006886</name>
</gene>
<evidence type="ECO:0000313" key="2">
    <source>
        <dbReference type="Proteomes" id="UP000001548"/>
    </source>
</evidence>
<dbReference type="AlphaFoldDB" id="A8BLU8"/>
<protein>
    <submittedName>
        <fullName evidence="1">Uncharacterized protein</fullName>
    </submittedName>
</protein>
<dbReference type="OMA" id="MVESFRI"/>
<name>A8BLU8_GIAIC</name>
<dbReference type="VEuPathDB" id="GiardiaDB:GL50803_6886"/>
<sequence>MSNRQSFMQQTRQVSAQSFQPRAESANTNRRSTVVQQHSHPQTSVRGDSVRQSAWVHNTRGKERQDSQSTIVSMQTDIVEFLRSKGKVLKSGQWNTMNDYVECFLFLHDISGLKLISRAHLAILQSFNINQPLGSNQQNKQSTIRSNVIQFIGAMWYILMNPPYDNLSAQLKSFLHAFNPVFNPKSNPFERATDVLKDINTELATLQTILDSGAKKTLGPKAISFLTRDSWRMLLLIHYLEFVKKAYHKFISERIQIRKSTRSDNNATVVWDEIIADLTPEQRKTLQDVQGLYPITDGPSTALNKNGQEVIEDKTILLGADSEGTFDDSMVKDMIDYAFQMFPDKNLVVTPPYSGMILSLYTNMSPRATTETLEAFQQKASDCQVTYMARLDAISHENTELKSQLKGHLEVLCSKMTELLVFISNTNVSDQHVHTQIFNFLKKAKFVPTEEIIRIEKIDPPQRDAALVDLFRKLQVTDQYMDLTIQSIVARSQDFYTMYNVCTDSVDSFFTFLAQRVEALEGALSLLSNQNKKEILSQKVADLMRQKTELREKISGIANQVAQIQEEKLAHATDYVSHHLYSMHIGKLEAINQNNKNKSAQIVELQEKILSSKSLLSQSAYGLAIELSALQKKVSESPTLAKFMEISGIYNVKDIQSFESVFRNFSDASSSDIVVPLDRNGTVNAIEQMCNVRSANQTGEPRKFSDLCTGLSMTCGQLIHLLNLAQKDIEKKQKAAEKEDVAIQAEIASLETKNKKWKDQCDIVAARYSNFEAAKNYEQDAKNEKAMAVLGQIRDLSKRKVDLNLQIKNLDQELAELAKKREVTTQELTNTQEECNEKVRTTVFSCNNMLAMVESFRIRTAETLSNVAASLQQTGERVDEAELRITEILDLVREMGELAATTTEKHRK</sequence>
<dbReference type="GeneID" id="5699074"/>
<dbReference type="Proteomes" id="UP000001548">
    <property type="component" value="Unassembled WGS sequence"/>
</dbReference>
<dbReference type="RefSeq" id="XP_001706184.1">
    <property type="nucleotide sequence ID" value="XM_001706132.1"/>
</dbReference>
<keyword evidence="2" id="KW-1185">Reference proteome</keyword>
<dbReference type="HOGENOM" id="CLU_319919_0_0_1"/>
<organism evidence="1 2">
    <name type="scientific">Giardia intestinalis (strain ATCC 50803 / WB clone C6)</name>
    <name type="common">Giardia lamblia</name>
    <dbReference type="NCBI Taxonomy" id="184922"/>
    <lineage>
        <taxon>Eukaryota</taxon>
        <taxon>Metamonada</taxon>
        <taxon>Diplomonadida</taxon>
        <taxon>Hexamitidae</taxon>
        <taxon>Giardiinae</taxon>
        <taxon>Giardia</taxon>
    </lineage>
</organism>
<dbReference type="KEGG" id="gla:GL50803_006886"/>
<dbReference type="EMBL" id="AACB03000004">
    <property type="protein sequence ID" value="KAE8302281.1"/>
    <property type="molecule type" value="Genomic_DNA"/>
</dbReference>